<feature type="compositionally biased region" description="Basic and acidic residues" evidence="1">
    <location>
        <begin position="35"/>
        <end position="46"/>
    </location>
</feature>
<evidence type="ECO:0000313" key="3">
    <source>
        <dbReference type="EMBL" id="MCK8779166.1"/>
    </source>
</evidence>
<accession>A0ABT0IMU9</accession>
<proteinExistence type="predicted"/>
<evidence type="ECO:0000256" key="1">
    <source>
        <dbReference type="SAM" id="MobiDB-lite"/>
    </source>
</evidence>
<comment type="caution">
    <text evidence="3">The sequence shown here is derived from an EMBL/GenBank/DDBJ whole genome shotgun (WGS) entry which is preliminary data.</text>
</comment>
<evidence type="ECO:0000313" key="4">
    <source>
        <dbReference type="Proteomes" id="UP001202827"/>
    </source>
</evidence>
<feature type="domain" description="Hypervirulence associated protein TUDOR" evidence="2">
    <location>
        <begin position="8"/>
        <end position="66"/>
    </location>
</feature>
<dbReference type="Proteomes" id="UP001202827">
    <property type="component" value="Unassembled WGS sequence"/>
</dbReference>
<keyword evidence="4" id="KW-1185">Reference proteome</keyword>
<feature type="region of interest" description="Disordered" evidence="1">
    <location>
        <begin position="1"/>
        <end position="47"/>
    </location>
</feature>
<protein>
    <submittedName>
        <fullName evidence="3">DUF2945 domain-containing protein</fullName>
    </submittedName>
</protein>
<evidence type="ECO:0000259" key="2">
    <source>
        <dbReference type="Pfam" id="PF11160"/>
    </source>
</evidence>
<dbReference type="RefSeq" id="WP_248681960.1">
    <property type="nucleotide sequence ID" value="NZ_JALPRY010000004.1"/>
</dbReference>
<dbReference type="Pfam" id="PF11160">
    <property type="entry name" value="Hva1_TUDOR"/>
    <property type="match status" value="1"/>
</dbReference>
<dbReference type="EMBL" id="JALPRY010000004">
    <property type="protein sequence ID" value="MCK8779166.1"/>
    <property type="molecule type" value="Genomic_DNA"/>
</dbReference>
<sequence>MSENLKSGDKVTWNTSQGKTEGKVVKKQTSPTKIKGHEVKASKDNPEYIVESAKTGKRAAHKPDQLHKTSH</sequence>
<dbReference type="Gene3D" id="2.30.30.1060">
    <property type="match status" value="1"/>
</dbReference>
<name>A0ABT0IMU9_9HYPH</name>
<gene>
    <name evidence="3" type="ORF">M0654_04125</name>
</gene>
<reference evidence="3 4" key="1">
    <citation type="submission" date="2022-04" db="EMBL/GenBank/DDBJ databases">
        <title>Rhizobium coralii sp. nov., isolated from coral Turbinaria peltata.</title>
        <authorList>
            <person name="Sun H."/>
        </authorList>
    </citation>
    <scope>NUCLEOTIDE SEQUENCE [LARGE SCALE GENOMIC DNA]</scope>
    <source>
        <strain evidence="3 4">NTR19</strain>
    </source>
</reference>
<dbReference type="InterPro" id="IPR021331">
    <property type="entry name" value="Hva1_TUDOR"/>
</dbReference>
<organism evidence="3 4">
    <name type="scientific">Neorhizobium turbinariae</name>
    <dbReference type="NCBI Taxonomy" id="2937795"/>
    <lineage>
        <taxon>Bacteria</taxon>
        <taxon>Pseudomonadati</taxon>
        <taxon>Pseudomonadota</taxon>
        <taxon>Alphaproteobacteria</taxon>
        <taxon>Hyphomicrobiales</taxon>
        <taxon>Rhizobiaceae</taxon>
        <taxon>Rhizobium/Agrobacterium group</taxon>
        <taxon>Neorhizobium</taxon>
    </lineage>
</organism>